<keyword evidence="1" id="KW-0805">Transcription regulation</keyword>
<dbReference type="InterPro" id="IPR028082">
    <property type="entry name" value="Peripla_BP_I"/>
</dbReference>
<organism evidence="5 6">
    <name type="scientific">Homoserinimonas aerilata</name>
    <dbReference type="NCBI Taxonomy" id="1162970"/>
    <lineage>
        <taxon>Bacteria</taxon>
        <taxon>Bacillati</taxon>
        <taxon>Actinomycetota</taxon>
        <taxon>Actinomycetes</taxon>
        <taxon>Micrococcales</taxon>
        <taxon>Microbacteriaceae</taxon>
        <taxon>Homoserinimonas</taxon>
    </lineage>
</organism>
<comment type="caution">
    <text evidence="5">The sequence shown here is derived from an EMBL/GenBank/DDBJ whole genome shotgun (WGS) entry which is preliminary data.</text>
</comment>
<dbReference type="Proteomes" id="UP000317998">
    <property type="component" value="Unassembled WGS sequence"/>
</dbReference>
<feature type="domain" description="HTH lacI-type" evidence="4">
    <location>
        <begin position="22"/>
        <end position="76"/>
    </location>
</feature>
<sequence>MTVQSNNDGSTGEQRDDGVTMASIHDVARVAGVSISTVSYALSGKRSIAESTRRRVEDAVRQLDYRPNAGARMLKGARTNILALSAPLHAATHAPAHMTFVLAVARAARAYDFDILLLTQDEATSGIRRVARSSLVDGILLLDVSSDDERAPLLRELGLPAAVIGIPDDVTGLTCVDLDFEKAAQMCVTRLVGQGHRQIALLGQDPAVYERRSNFPPRFRDAFLAEADRLGVGTFFTPAKEDTASVAEALAAIDGALPGLDALVMHANEPVQSMVLDLLRQRGIRVPQDLSVISACSSFDTDHLHPALDVVPLPADRSCTRAIELTMAQLGTRSAPSDAVPHVELIEPEYIELGSTASRTPA</sequence>
<gene>
    <name evidence="5" type="ORF">FB562_0227</name>
</gene>
<proteinExistence type="predicted"/>
<dbReference type="PANTHER" id="PTHR30146">
    <property type="entry name" value="LACI-RELATED TRANSCRIPTIONAL REPRESSOR"/>
    <property type="match status" value="1"/>
</dbReference>
<dbReference type="Pfam" id="PF13377">
    <property type="entry name" value="Peripla_BP_3"/>
    <property type="match status" value="1"/>
</dbReference>
<name>A0A542YGI9_9MICO</name>
<accession>A0A542YGI9</accession>
<evidence type="ECO:0000256" key="1">
    <source>
        <dbReference type="ARBA" id="ARBA00023015"/>
    </source>
</evidence>
<dbReference type="InterPro" id="IPR010982">
    <property type="entry name" value="Lambda_DNA-bd_dom_sf"/>
</dbReference>
<evidence type="ECO:0000313" key="6">
    <source>
        <dbReference type="Proteomes" id="UP000317998"/>
    </source>
</evidence>
<evidence type="ECO:0000256" key="2">
    <source>
        <dbReference type="ARBA" id="ARBA00023125"/>
    </source>
</evidence>
<dbReference type="PANTHER" id="PTHR30146:SF153">
    <property type="entry name" value="LACTOSE OPERON REPRESSOR"/>
    <property type="match status" value="1"/>
</dbReference>
<dbReference type="InterPro" id="IPR046335">
    <property type="entry name" value="LacI/GalR-like_sensor"/>
</dbReference>
<evidence type="ECO:0000259" key="4">
    <source>
        <dbReference type="PROSITE" id="PS50932"/>
    </source>
</evidence>
<dbReference type="PROSITE" id="PS50932">
    <property type="entry name" value="HTH_LACI_2"/>
    <property type="match status" value="1"/>
</dbReference>
<dbReference type="PROSITE" id="PS00356">
    <property type="entry name" value="HTH_LACI_1"/>
    <property type="match status" value="1"/>
</dbReference>
<evidence type="ECO:0000313" key="5">
    <source>
        <dbReference type="EMBL" id="TQL47176.1"/>
    </source>
</evidence>
<dbReference type="SMART" id="SM00354">
    <property type="entry name" value="HTH_LACI"/>
    <property type="match status" value="1"/>
</dbReference>
<evidence type="ECO:0000256" key="3">
    <source>
        <dbReference type="ARBA" id="ARBA00023163"/>
    </source>
</evidence>
<dbReference type="Pfam" id="PF00356">
    <property type="entry name" value="LacI"/>
    <property type="match status" value="1"/>
</dbReference>
<dbReference type="Gene3D" id="1.10.260.40">
    <property type="entry name" value="lambda repressor-like DNA-binding domains"/>
    <property type="match status" value="1"/>
</dbReference>
<keyword evidence="6" id="KW-1185">Reference proteome</keyword>
<dbReference type="Gene3D" id="3.40.50.2300">
    <property type="match status" value="2"/>
</dbReference>
<dbReference type="InterPro" id="IPR000843">
    <property type="entry name" value="HTH_LacI"/>
</dbReference>
<reference evidence="5 6" key="1">
    <citation type="submission" date="2019-06" db="EMBL/GenBank/DDBJ databases">
        <title>Sequencing the genomes of 1000 actinobacteria strains.</title>
        <authorList>
            <person name="Klenk H.-P."/>
        </authorList>
    </citation>
    <scope>NUCLEOTIDE SEQUENCE [LARGE SCALE GENOMIC DNA]</scope>
    <source>
        <strain evidence="5 6">DSM 26477</strain>
    </source>
</reference>
<dbReference type="GO" id="GO:0003700">
    <property type="term" value="F:DNA-binding transcription factor activity"/>
    <property type="evidence" value="ECO:0007669"/>
    <property type="project" value="TreeGrafter"/>
</dbReference>
<dbReference type="RefSeq" id="WP_141879459.1">
    <property type="nucleotide sequence ID" value="NZ_VFOM01000001.1"/>
</dbReference>
<dbReference type="GO" id="GO:0000976">
    <property type="term" value="F:transcription cis-regulatory region binding"/>
    <property type="evidence" value="ECO:0007669"/>
    <property type="project" value="TreeGrafter"/>
</dbReference>
<dbReference type="AlphaFoldDB" id="A0A542YGI9"/>
<dbReference type="SUPFAM" id="SSF47413">
    <property type="entry name" value="lambda repressor-like DNA-binding domains"/>
    <property type="match status" value="1"/>
</dbReference>
<keyword evidence="2" id="KW-0238">DNA-binding</keyword>
<dbReference type="SUPFAM" id="SSF53822">
    <property type="entry name" value="Periplasmic binding protein-like I"/>
    <property type="match status" value="1"/>
</dbReference>
<dbReference type="EMBL" id="VFOM01000001">
    <property type="protein sequence ID" value="TQL47176.1"/>
    <property type="molecule type" value="Genomic_DNA"/>
</dbReference>
<dbReference type="CDD" id="cd06267">
    <property type="entry name" value="PBP1_LacI_sugar_binding-like"/>
    <property type="match status" value="1"/>
</dbReference>
<dbReference type="CDD" id="cd01392">
    <property type="entry name" value="HTH_LacI"/>
    <property type="match status" value="1"/>
</dbReference>
<keyword evidence="3" id="KW-0804">Transcription</keyword>
<protein>
    <submittedName>
        <fullName evidence="5">LacI family transcriptional regulator</fullName>
    </submittedName>
</protein>
<dbReference type="OrthoDB" id="252678at2"/>